<evidence type="ECO:0008006" key="3">
    <source>
        <dbReference type="Google" id="ProtNLM"/>
    </source>
</evidence>
<evidence type="ECO:0000313" key="1">
    <source>
        <dbReference type="EMBL" id="ENU24218.1"/>
    </source>
</evidence>
<accession>A0ABP2TPB1</accession>
<dbReference type="Pfam" id="PF14022">
    <property type="entry name" value="DUF4238"/>
    <property type="match status" value="1"/>
</dbReference>
<reference evidence="1 2" key="1">
    <citation type="submission" date="2013-02" db="EMBL/GenBank/DDBJ databases">
        <title>The Genome Sequence of Acinetobacter sp. NIPH 809.</title>
        <authorList>
            <consortium name="The Broad Institute Genome Sequencing Platform"/>
            <consortium name="The Broad Institute Genome Sequencing Center for Infectious Disease"/>
            <person name="Cerqueira G."/>
            <person name="Feldgarden M."/>
            <person name="Courvalin P."/>
            <person name="Perichon B."/>
            <person name="Grillot-Courvalin C."/>
            <person name="Clermont D."/>
            <person name="Rocha E."/>
            <person name="Yoon E.-J."/>
            <person name="Nemec A."/>
            <person name="Walker B."/>
            <person name="Young S.K."/>
            <person name="Zeng Q."/>
            <person name="Gargeya S."/>
            <person name="Fitzgerald M."/>
            <person name="Haas B."/>
            <person name="Abouelleil A."/>
            <person name="Alvarado L."/>
            <person name="Arachchi H.M."/>
            <person name="Berlin A.M."/>
            <person name="Chapman S.B."/>
            <person name="Dewar J."/>
            <person name="Goldberg J."/>
            <person name="Griggs A."/>
            <person name="Gujja S."/>
            <person name="Hansen M."/>
            <person name="Howarth C."/>
            <person name="Imamovic A."/>
            <person name="Larimer J."/>
            <person name="McCowan C."/>
            <person name="Murphy C."/>
            <person name="Neiman D."/>
            <person name="Pearson M."/>
            <person name="Priest M."/>
            <person name="Roberts A."/>
            <person name="Saif S."/>
            <person name="Shea T."/>
            <person name="Sisk P."/>
            <person name="Sykes S."/>
            <person name="Wortman J."/>
            <person name="Nusbaum C."/>
            <person name="Birren B."/>
        </authorList>
    </citation>
    <scope>NUCLEOTIDE SEQUENCE [LARGE SCALE GENOMIC DNA]</scope>
    <source>
        <strain evidence="1 2">NIPH 809</strain>
    </source>
</reference>
<name>A0ABP2TPB1_9GAMM</name>
<keyword evidence="2" id="KW-1185">Reference proteome</keyword>
<protein>
    <recommendedName>
        <fullName evidence="3">DUF4238 domain-containing protein</fullName>
    </recommendedName>
</protein>
<dbReference type="Proteomes" id="UP000013034">
    <property type="component" value="Unassembled WGS sequence"/>
</dbReference>
<evidence type="ECO:0000313" key="2">
    <source>
        <dbReference type="Proteomes" id="UP000013034"/>
    </source>
</evidence>
<organism evidence="1 2">
    <name type="scientific">Acinetobacter proteolyticus</name>
    <dbReference type="NCBI Taxonomy" id="1776741"/>
    <lineage>
        <taxon>Bacteria</taxon>
        <taxon>Pseudomonadati</taxon>
        <taxon>Pseudomonadota</taxon>
        <taxon>Gammaproteobacteria</taxon>
        <taxon>Moraxellales</taxon>
        <taxon>Moraxellaceae</taxon>
        <taxon>Acinetobacter</taxon>
    </lineage>
</organism>
<dbReference type="EMBL" id="APOI01000014">
    <property type="protein sequence ID" value="ENU24218.1"/>
    <property type="molecule type" value="Genomic_DNA"/>
</dbReference>
<sequence length="275" mass="32442">MNNPIKHHYVHESYQQRFFSKESKLYVILKDSNYIVKETTPARICYIPHLNTLVFKGEAYAELERFYGGFEGKVSELLKHLDSLEQINKGDFQKFIEEVEEVQFILKLFISIMFWRNPKQNLLALKLIDNVLDLYDKSHVKSKELISFDKKTLKFLYKKRSNENTRKILQYYFLPLFTFRIFDGNKVSGYFFDDKGIITCDNPVYHDGTIDQLFMFERFLFPLDSGSFLSSEVLSLNEITIKNLNDKMILNSNKYIIGGDRECLEAIAKEIKPIK</sequence>
<comment type="caution">
    <text evidence="1">The sequence shown here is derived from an EMBL/GenBank/DDBJ whole genome shotgun (WGS) entry which is preliminary data.</text>
</comment>
<gene>
    <name evidence="1" type="ORF">F993_01534</name>
</gene>
<dbReference type="InterPro" id="IPR025332">
    <property type="entry name" value="DUF4238"/>
</dbReference>
<proteinExistence type="predicted"/>
<dbReference type="RefSeq" id="WP_004653669.1">
    <property type="nucleotide sequence ID" value="NZ_KB849179.1"/>
</dbReference>